<sequence>MKYHIKKENGKQIFAFLKSIKRVHSKNEEKLRIFMEAVWYIVRSGCQWRLLPRIYGYSKILFTEPSSPFSCHSSAPFFVIPVP</sequence>
<dbReference type="AlphaFoldDB" id="A0A7G5CB60"/>
<protein>
    <submittedName>
        <fullName evidence="1">Transposase</fullName>
    </submittedName>
</protein>
<reference evidence="1 2" key="2">
    <citation type="journal article" date="2020" name="Mol. Biol. Evol.">
        <title>Life and death of selfish genes: comparative genomics reveals the dynamic evolution of cytoplasmic incompatibility.</title>
        <authorList>
            <person name="Martinez J."/>
            <person name="Klasson L."/>
            <person name="Welch J."/>
            <person name="Jiggins F.M."/>
        </authorList>
    </citation>
    <scope>NUCLEOTIDE SEQUENCE [LARGE SCALE GENOMIC DNA]</scope>
    <source>
        <strain evidence="1">WStv</strain>
    </source>
</reference>
<gene>
    <name evidence="1" type="ORF">HC358_05430</name>
</gene>
<evidence type="ECO:0000313" key="2">
    <source>
        <dbReference type="Proteomes" id="UP000515744"/>
    </source>
</evidence>
<name>A0A7G5CB60_WOLPI</name>
<organism evidence="1 2">
    <name type="scientific">Wolbachia pipientis</name>
    <dbReference type="NCBI Taxonomy" id="955"/>
    <lineage>
        <taxon>Bacteria</taxon>
        <taxon>Pseudomonadati</taxon>
        <taxon>Pseudomonadota</taxon>
        <taxon>Alphaproteobacteria</taxon>
        <taxon>Rickettsiales</taxon>
        <taxon>Anaplasmataceae</taxon>
        <taxon>Wolbachieae</taxon>
        <taxon>Wolbachia</taxon>
    </lineage>
</organism>
<reference evidence="2" key="1">
    <citation type="journal article" date="2020" name="Mol. Biol.">
        <title>Life and death of selfish genes: comparative genomics reveals the dynamic evolution of cytoplasmic incompatibility.</title>
        <authorList>
            <person name="Martinez J."/>
            <person name="Klasson L."/>
            <person name="Welch J."/>
            <person name="Jiggins F.M."/>
        </authorList>
    </citation>
    <scope>NUCLEOTIDE SEQUENCE [LARGE SCALE GENOMIC DNA]</scope>
</reference>
<proteinExistence type="predicted"/>
<accession>A0A7G5CB60</accession>
<evidence type="ECO:0000313" key="1">
    <source>
        <dbReference type="EMBL" id="QMV46444.1"/>
    </source>
</evidence>
<dbReference type="EMBL" id="CP050531">
    <property type="protein sequence ID" value="QMV46444.1"/>
    <property type="molecule type" value="Genomic_DNA"/>
</dbReference>
<dbReference type="Proteomes" id="UP000515744">
    <property type="component" value="Chromosome"/>
</dbReference>